<dbReference type="EMBL" id="JARJCN010000125">
    <property type="protein sequence ID" value="KAJ7071767.1"/>
    <property type="molecule type" value="Genomic_DNA"/>
</dbReference>
<evidence type="ECO:0000256" key="1">
    <source>
        <dbReference type="SAM" id="MobiDB-lite"/>
    </source>
</evidence>
<accession>A0AAD6XGK5</accession>
<proteinExistence type="predicted"/>
<sequence length="283" mass="31386">MTMAWTALAKRIGLAQRFFHKYEVEYAASSPDFLLLSPVSTAPEIYSVMPKEQPPASRVNYLYDRVPHHQVQLPPGYNPKTDWLPFHIKVPPYLEKGYPNRPPEDRPSTVYYSPSGERRELEVSSRSSYGAGPGFQLPEEIPRNEKGRPSGSSRWDDSWAANPGDRGRLGKPSLGMKDLPEHWGLNSPSHGLLASDTPFKSSGEFFIPLSPSGKRRETSIPGTGLPNPLQGMASAGPYGFSDESISQAPLFRNKGKGTQRSDYRRASFPTAAHHLIIPDTHTS</sequence>
<dbReference type="AlphaFoldDB" id="A0AAD6XGK5"/>
<dbReference type="Proteomes" id="UP001222325">
    <property type="component" value="Unassembled WGS sequence"/>
</dbReference>
<organism evidence="2 3">
    <name type="scientific">Mycena belliarum</name>
    <dbReference type="NCBI Taxonomy" id="1033014"/>
    <lineage>
        <taxon>Eukaryota</taxon>
        <taxon>Fungi</taxon>
        <taxon>Dikarya</taxon>
        <taxon>Basidiomycota</taxon>
        <taxon>Agaricomycotina</taxon>
        <taxon>Agaricomycetes</taxon>
        <taxon>Agaricomycetidae</taxon>
        <taxon>Agaricales</taxon>
        <taxon>Marasmiineae</taxon>
        <taxon>Mycenaceae</taxon>
        <taxon>Mycena</taxon>
    </lineage>
</organism>
<protein>
    <submittedName>
        <fullName evidence="2">Uncharacterized protein</fullName>
    </submittedName>
</protein>
<reference evidence="2" key="1">
    <citation type="submission" date="2023-03" db="EMBL/GenBank/DDBJ databases">
        <title>Massive genome expansion in bonnet fungi (Mycena s.s.) driven by repeated elements and novel gene families across ecological guilds.</title>
        <authorList>
            <consortium name="Lawrence Berkeley National Laboratory"/>
            <person name="Harder C.B."/>
            <person name="Miyauchi S."/>
            <person name="Viragh M."/>
            <person name="Kuo A."/>
            <person name="Thoen E."/>
            <person name="Andreopoulos B."/>
            <person name="Lu D."/>
            <person name="Skrede I."/>
            <person name="Drula E."/>
            <person name="Henrissat B."/>
            <person name="Morin E."/>
            <person name="Kohler A."/>
            <person name="Barry K."/>
            <person name="LaButti K."/>
            <person name="Morin E."/>
            <person name="Salamov A."/>
            <person name="Lipzen A."/>
            <person name="Mereny Z."/>
            <person name="Hegedus B."/>
            <person name="Baldrian P."/>
            <person name="Stursova M."/>
            <person name="Weitz H."/>
            <person name="Taylor A."/>
            <person name="Grigoriev I.V."/>
            <person name="Nagy L.G."/>
            <person name="Martin F."/>
            <person name="Kauserud H."/>
        </authorList>
    </citation>
    <scope>NUCLEOTIDE SEQUENCE</scope>
    <source>
        <strain evidence="2">CBHHK173m</strain>
    </source>
</reference>
<keyword evidence="3" id="KW-1185">Reference proteome</keyword>
<name>A0AAD6XGK5_9AGAR</name>
<gene>
    <name evidence="2" type="ORF">B0H15DRAFT_957561</name>
</gene>
<feature type="region of interest" description="Disordered" evidence="1">
    <location>
        <begin position="96"/>
        <end position="175"/>
    </location>
</feature>
<evidence type="ECO:0000313" key="2">
    <source>
        <dbReference type="EMBL" id="KAJ7071767.1"/>
    </source>
</evidence>
<evidence type="ECO:0000313" key="3">
    <source>
        <dbReference type="Proteomes" id="UP001222325"/>
    </source>
</evidence>
<comment type="caution">
    <text evidence="2">The sequence shown here is derived from an EMBL/GenBank/DDBJ whole genome shotgun (WGS) entry which is preliminary data.</text>
</comment>